<feature type="transmembrane region" description="Helical" evidence="8">
    <location>
        <begin position="157"/>
        <end position="178"/>
    </location>
</feature>
<evidence type="ECO:0000259" key="9">
    <source>
        <dbReference type="PROSITE" id="PS50850"/>
    </source>
</evidence>
<keyword evidence="5 8" id="KW-0812">Transmembrane</keyword>
<dbReference type="Gene3D" id="1.20.1250.20">
    <property type="entry name" value="MFS general substrate transporter like domains"/>
    <property type="match status" value="1"/>
</dbReference>
<feature type="transmembrane region" description="Helical" evidence="8">
    <location>
        <begin position="327"/>
        <end position="348"/>
    </location>
</feature>
<reference evidence="10 11" key="1">
    <citation type="submission" date="2020-08" db="EMBL/GenBank/DDBJ databases">
        <title>Genomic Encyclopedia of Type Strains, Phase IV (KMG-IV): sequencing the most valuable type-strain genomes for metagenomic binning, comparative biology and taxonomic classification.</title>
        <authorList>
            <person name="Goeker M."/>
        </authorList>
    </citation>
    <scope>NUCLEOTIDE SEQUENCE [LARGE SCALE GENOMIC DNA]</scope>
    <source>
        <strain evidence="10 11">DSM 28570</strain>
    </source>
</reference>
<protein>
    <submittedName>
        <fullName evidence="10">YNFM family putative membrane transporter</fullName>
    </submittedName>
</protein>
<feature type="domain" description="Major facilitator superfamily (MFS) profile" evidence="9">
    <location>
        <begin position="1"/>
        <end position="380"/>
    </location>
</feature>
<dbReference type="Proteomes" id="UP000539642">
    <property type="component" value="Unassembled WGS sequence"/>
</dbReference>
<dbReference type="InterPro" id="IPR036259">
    <property type="entry name" value="MFS_trans_sf"/>
</dbReference>
<comment type="subcellular location">
    <subcellularLocation>
        <location evidence="1">Cell membrane</location>
        <topology evidence="1">Multi-pass membrane protein</topology>
    </subcellularLocation>
</comment>
<dbReference type="Pfam" id="PF07690">
    <property type="entry name" value="MFS_1"/>
    <property type="match status" value="1"/>
</dbReference>
<gene>
    <name evidence="10" type="ORF">HNQ81_002868</name>
</gene>
<feature type="transmembrane region" description="Helical" evidence="8">
    <location>
        <begin position="268"/>
        <end position="287"/>
    </location>
</feature>
<keyword evidence="3" id="KW-0813">Transport</keyword>
<dbReference type="InterPro" id="IPR011701">
    <property type="entry name" value="MFS"/>
</dbReference>
<feature type="transmembrane region" description="Helical" evidence="8">
    <location>
        <begin position="100"/>
        <end position="119"/>
    </location>
</feature>
<comment type="caution">
    <text evidence="10">The sequence shown here is derived from an EMBL/GenBank/DDBJ whole genome shotgun (WGS) entry which is preliminary data.</text>
</comment>
<evidence type="ECO:0000256" key="3">
    <source>
        <dbReference type="ARBA" id="ARBA00022448"/>
    </source>
</evidence>
<keyword evidence="6 8" id="KW-1133">Transmembrane helix</keyword>
<dbReference type="GO" id="GO:0005886">
    <property type="term" value="C:plasma membrane"/>
    <property type="evidence" value="ECO:0007669"/>
    <property type="project" value="UniProtKB-SubCell"/>
</dbReference>
<evidence type="ECO:0000256" key="8">
    <source>
        <dbReference type="SAM" id="Phobius"/>
    </source>
</evidence>
<dbReference type="SUPFAM" id="SSF103473">
    <property type="entry name" value="MFS general substrate transporter"/>
    <property type="match status" value="1"/>
</dbReference>
<evidence type="ECO:0000256" key="4">
    <source>
        <dbReference type="ARBA" id="ARBA00022475"/>
    </source>
</evidence>
<evidence type="ECO:0000256" key="2">
    <source>
        <dbReference type="ARBA" id="ARBA00008335"/>
    </source>
</evidence>
<evidence type="ECO:0000313" key="10">
    <source>
        <dbReference type="EMBL" id="MBB5349117.1"/>
    </source>
</evidence>
<feature type="transmembrane region" description="Helical" evidence="8">
    <location>
        <begin position="293"/>
        <end position="315"/>
    </location>
</feature>
<evidence type="ECO:0000256" key="6">
    <source>
        <dbReference type="ARBA" id="ARBA00022989"/>
    </source>
</evidence>
<dbReference type="PROSITE" id="PS50850">
    <property type="entry name" value="MFS"/>
    <property type="match status" value="1"/>
</dbReference>
<dbReference type="AlphaFoldDB" id="A0A840USC7"/>
<evidence type="ECO:0000256" key="7">
    <source>
        <dbReference type="ARBA" id="ARBA00023136"/>
    </source>
</evidence>
<sequence>MSVTPIRLIYFATIVTICSLYAAQPIQPVFQREFELSSLQAILFTTLMMAPLGCAPLFYGYLLEAFSAKLLVRWSLALLGILEFMFALTNDYFTLLFLRAVQGLIIPAILTSLMSYISYSSAREDVQHSIAMYVGATIMGGFLGRFFSGLFTELFGWRVFFFVLGLLLLLASYLLSCLERDVKMAYARPRLADIAGLLRQGQFLWLYLAIFCLFFVFSALMNILPFELRKVGTLFGEAGVGLLYLGYSMGVIVSFNSRRIIRLFGSETTAISAGIVIFFIGTMIFMVERYSVMFLAMFVFCTGSFLAHSLLSGFVNKMAQDNKAIANGVYISFYYMGGTMGSFLPGYLFERFGWQVFLASLLCVLILALLFVHRLRHAVKTLA</sequence>
<dbReference type="PANTHER" id="PTHR43271:SF1">
    <property type="entry name" value="INNER MEMBRANE TRANSPORT PROTEIN YNFM"/>
    <property type="match status" value="1"/>
</dbReference>
<dbReference type="InterPro" id="IPR020846">
    <property type="entry name" value="MFS_dom"/>
</dbReference>
<dbReference type="RefSeq" id="WP_240191740.1">
    <property type="nucleotide sequence ID" value="NZ_JACHEO010000019.1"/>
</dbReference>
<dbReference type="EMBL" id="JACHEO010000019">
    <property type="protein sequence ID" value="MBB5349117.1"/>
    <property type="molecule type" value="Genomic_DNA"/>
</dbReference>
<name>A0A840USC7_9BACT</name>
<evidence type="ECO:0000256" key="1">
    <source>
        <dbReference type="ARBA" id="ARBA00004651"/>
    </source>
</evidence>
<keyword evidence="11" id="KW-1185">Reference proteome</keyword>
<organism evidence="10 11">
    <name type="scientific">Desulfoprunum benzoelyticum</name>
    <dbReference type="NCBI Taxonomy" id="1506996"/>
    <lineage>
        <taxon>Bacteria</taxon>
        <taxon>Pseudomonadati</taxon>
        <taxon>Thermodesulfobacteriota</taxon>
        <taxon>Desulfobulbia</taxon>
        <taxon>Desulfobulbales</taxon>
        <taxon>Desulfobulbaceae</taxon>
        <taxon>Desulfoprunum</taxon>
    </lineage>
</organism>
<feature type="transmembrane region" description="Helical" evidence="8">
    <location>
        <begin position="354"/>
        <end position="372"/>
    </location>
</feature>
<feature type="transmembrane region" description="Helical" evidence="8">
    <location>
        <begin position="204"/>
        <end position="226"/>
    </location>
</feature>
<dbReference type="PANTHER" id="PTHR43271">
    <property type="entry name" value="BLL2771 PROTEIN"/>
    <property type="match status" value="1"/>
</dbReference>
<feature type="transmembrane region" description="Helical" evidence="8">
    <location>
        <begin position="131"/>
        <end position="151"/>
    </location>
</feature>
<evidence type="ECO:0000313" key="11">
    <source>
        <dbReference type="Proteomes" id="UP000539642"/>
    </source>
</evidence>
<evidence type="ECO:0000256" key="5">
    <source>
        <dbReference type="ARBA" id="ARBA00022692"/>
    </source>
</evidence>
<dbReference type="CDD" id="cd17324">
    <property type="entry name" value="MFS_NepI_like"/>
    <property type="match status" value="1"/>
</dbReference>
<keyword evidence="7 8" id="KW-0472">Membrane</keyword>
<proteinExistence type="inferred from homology"/>
<dbReference type="GO" id="GO:0022857">
    <property type="term" value="F:transmembrane transporter activity"/>
    <property type="evidence" value="ECO:0007669"/>
    <property type="project" value="InterPro"/>
</dbReference>
<keyword evidence="4" id="KW-1003">Cell membrane</keyword>
<feature type="transmembrane region" description="Helical" evidence="8">
    <location>
        <begin position="70"/>
        <end position="88"/>
    </location>
</feature>
<comment type="similarity">
    <text evidence="2">Belongs to the major facilitator superfamily.</text>
</comment>
<accession>A0A840USC7</accession>
<feature type="transmembrane region" description="Helical" evidence="8">
    <location>
        <begin position="238"/>
        <end position="256"/>
    </location>
</feature>
<feature type="transmembrane region" description="Helical" evidence="8">
    <location>
        <begin position="38"/>
        <end position="63"/>
    </location>
</feature>